<dbReference type="STRING" id="644223.C4QY54"/>
<evidence type="ECO:0000256" key="3">
    <source>
        <dbReference type="ARBA" id="ARBA00022483"/>
    </source>
</evidence>
<dbReference type="HOGENOM" id="CLU_008002_1_0_1"/>
<proteinExistence type="inferred from homology"/>
<keyword evidence="4" id="KW-0175">Coiled coil</keyword>
<dbReference type="GeneID" id="8197784"/>
<dbReference type="InterPro" id="IPR048627">
    <property type="entry name" value="Sec10_HB"/>
</dbReference>
<accession>C4QY54</accession>
<dbReference type="InterPro" id="IPR048625">
    <property type="entry name" value="Sec10_N"/>
</dbReference>
<sequence length="765" mass="86790">MNIFDLDEGTKSLLTLDNFLGGLTIPEFIETLSKDHSLLGTQVNDLEYLDPKPYIRTFESTIQSLYRLSDECLAKVKAVSAESSELSIKHNKNVIKVDDKLNDLMSLNSVLVDKINTTSTVITPLGEEMLKLSKTKSNSQEVIQLLINYQEFSKTGTLSKDWLVLYDDTFTNHSNSIFAKHLVNLINLSKNIMAPDLPGSQKVYEGLLVYRNNLLETLIQNFDQQFSPESYETLQNITSTYFTLRNNVDEDDDLIKLFLARIPGLDMEVNLTFDTNEVSNPLVHKVFNPPYLAQISQVLLDSFEDQSQLILKIFPQSFTNKLLSMYITRLYSEFLLVKISTILSNAASISNLTYCRALYGLHTWVIQLTKDLKGLLNESIEYDRDSLNNFLDQGASDLFQKFTGVIIEKETSNLEDYIYSVISSFNAMRPNRMALANQLNYARGSSGTSRLSGSFKMSSAFQNFMRSRLDSSTSLREKYFKKQHVGNGDVNETQVSLEKVNHILQMTVESLARVVELNPDKSSQFALEVLEILIIGLGEHYVNIGLEISYQNLKELEGKESLDLQYLEITNQASQILYLFSTSVQTIIIPLALNDTVTKDKIIQLSNGFIFECEESINLIVDETISYINLLVNRYLVRQPRKEFVPNEYESTNLLSSDTTLTCEKISRSLETVHEQLHNIFKSGNLVKILEKIGDGLISSLVNHINRFKVINVNGGIILTKDIIKYQSVVSAWGIQSLNDRFGSLREKVNLITVRSSTERDLINI</sequence>
<organism evidence="7 8">
    <name type="scientific">Komagataella phaffii (strain GS115 / ATCC 20864)</name>
    <name type="common">Yeast</name>
    <name type="synonym">Pichia pastoris</name>
    <dbReference type="NCBI Taxonomy" id="644223"/>
    <lineage>
        <taxon>Eukaryota</taxon>
        <taxon>Fungi</taxon>
        <taxon>Dikarya</taxon>
        <taxon>Ascomycota</taxon>
        <taxon>Saccharomycotina</taxon>
        <taxon>Pichiomycetes</taxon>
        <taxon>Pichiales</taxon>
        <taxon>Pichiaceae</taxon>
        <taxon>Komagataella</taxon>
    </lineage>
</organism>
<keyword evidence="8" id="KW-1185">Reference proteome</keyword>
<comment type="similarity">
    <text evidence="1">Belongs to the SEC10 family.</text>
</comment>
<dbReference type="PANTHER" id="PTHR12100:SF0">
    <property type="entry name" value="EXOCYST COMPLEX COMPONENT 5"/>
    <property type="match status" value="1"/>
</dbReference>
<name>C4QY54_KOMPG</name>
<evidence type="ECO:0000313" key="7">
    <source>
        <dbReference type="EMBL" id="CAY68177.1"/>
    </source>
</evidence>
<dbReference type="EMBL" id="FN392319">
    <property type="protein sequence ID" value="CAY68177.1"/>
    <property type="molecule type" value="Genomic_DNA"/>
</dbReference>
<dbReference type="OMA" id="PLCKHHY"/>
<evidence type="ECO:0000259" key="6">
    <source>
        <dbReference type="Pfam" id="PF20667"/>
    </source>
</evidence>
<dbReference type="Pfam" id="PF07393">
    <property type="entry name" value="Sec10_HB"/>
    <property type="match status" value="1"/>
</dbReference>
<dbReference type="GO" id="GO:0006893">
    <property type="term" value="P:Golgi to plasma membrane transport"/>
    <property type="evidence" value="ECO:0007669"/>
    <property type="project" value="TreeGrafter"/>
</dbReference>
<dbReference type="InParanoid" id="C4QY54"/>
<evidence type="ECO:0000259" key="5">
    <source>
        <dbReference type="Pfam" id="PF07393"/>
    </source>
</evidence>
<evidence type="ECO:0000256" key="4">
    <source>
        <dbReference type="ARBA" id="ARBA00023054"/>
    </source>
</evidence>
<evidence type="ECO:0000313" key="8">
    <source>
        <dbReference type="Proteomes" id="UP000000314"/>
    </source>
</evidence>
<dbReference type="KEGG" id="ppa:PAS_chr1-4_0334"/>
<dbReference type="Pfam" id="PF20667">
    <property type="entry name" value="Sec10_N"/>
    <property type="match status" value="1"/>
</dbReference>
<reference evidence="7 8" key="1">
    <citation type="journal article" date="2009" name="Nat. Biotechnol.">
        <title>Genome sequence of the recombinant protein production host Pichia pastoris.</title>
        <authorList>
            <person name="De Schutter K."/>
            <person name="Lin Y.C."/>
            <person name="Tiels P."/>
            <person name="Van Hecke A."/>
            <person name="Glinka S."/>
            <person name="Weber-Lehmann J."/>
            <person name="Rouze P."/>
            <person name="Van de Peer Y."/>
            <person name="Callewaert N."/>
        </authorList>
    </citation>
    <scope>NUCLEOTIDE SEQUENCE [LARGE SCALE GENOMIC DNA]</scope>
    <source>
        <strain evidence="8">GS115 / ATCC 20864</strain>
    </source>
</reference>
<protein>
    <submittedName>
        <fullName evidence="7">Essential 100kDa subunit of the exocyst complex</fullName>
    </submittedName>
</protein>
<feature type="domain" description="Exocyst complex component Sec10 N-terminal" evidence="6">
    <location>
        <begin position="51"/>
        <end position="160"/>
    </location>
</feature>
<evidence type="ECO:0000256" key="2">
    <source>
        <dbReference type="ARBA" id="ARBA00022448"/>
    </source>
</evidence>
<dbReference type="RefSeq" id="XP_002490458.1">
    <property type="nucleotide sequence ID" value="XM_002490413.1"/>
</dbReference>
<gene>
    <name evidence="7" type="ordered locus">PAS_chr1-4_0334</name>
</gene>
<keyword evidence="3" id="KW-0268">Exocytosis</keyword>
<dbReference type="InterPro" id="IPR009976">
    <property type="entry name" value="Sec10-like"/>
</dbReference>
<dbReference type="GO" id="GO:0000145">
    <property type="term" value="C:exocyst"/>
    <property type="evidence" value="ECO:0007669"/>
    <property type="project" value="TreeGrafter"/>
</dbReference>
<keyword evidence="2" id="KW-0813">Transport</keyword>
<dbReference type="SMR" id="C4QY54"/>
<feature type="domain" description="Exocyst complex component Sec10-like alpha-helical bundle" evidence="5">
    <location>
        <begin position="179"/>
        <end position="757"/>
    </location>
</feature>
<evidence type="ECO:0000256" key="1">
    <source>
        <dbReference type="ARBA" id="ARBA00006572"/>
    </source>
</evidence>
<dbReference type="OrthoDB" id="125856at2759"/>
<dbReference type="PANTHER" id="PTHR12100">
    <property type="entry name" value="SEC10"/>
    <property type="match status" value="1"/>
</dbReference>
<dbReference type="AlphaFoldDB" id="C4QY54"/>
<dbReference type="Proteomes" id="UP000000314">
    <property type="component" value="Chromosome 1"/>
</dbReference>
<dbReference type="eggNOG" id="KOG3745">
    <property type="taxonomic scope" value="Eukaryota"/>
</dbReference>
<dbReference type="GO" id="GO:0006887">
    <property type="term" value="P:exocytosis"/>
    <property type="evidence" value="ECO:0007669"/>
    <property type="project" value="UniProtKB-KW"/>
</dbReference>
<dbReference type="FunCoup" id="C4QY54">
    <property type="interactions" value="802"/>
</dbReference>